<proteinExistence type="predicted"/>
<gene>
    <name evidence="1" type="ORF">G5S97_07860</name>
</gene>
<name>A0A6G4NCU7_STRSL</name>
<sequence length="325" mass="38373">MLVSIQDLRSIQERCEIGELVQRLDVSIDRLTVIWDTDTGSLRRIFKNLKQAISTRVDSFEIYDNVRDDVFTLAKDFNEYDSINIIFFQLSTYGGEQLIRIDFNPNTLKEFDGMKVWRQLMYFARLNSLTVRLSRFDLAFDIFNRPEIVNLQHIKGGVTHKVFYGRGGELETKYWGSSGSNVQVRLYDKNKEIIAHKREEKLDLDVNPFWWRLEFQLRTKAIGEEMVQDIMSRLDNFGFYKLDHIRVDQRAFTIIFLNNPELLSLAFPKLKSDSIKKKKTRVRKLLREETNQFAEELKEVLIQNLPKLNTELQLLVGEFLTLENQ</sequence>
<evidence type="ECO:0000313" key="1">
    <source>
        <dbReference type="EMBL" id="NGG28441.1"/>
    </source>
</evidence>
<dbReference type="AlphaFoldDB" id="A0A6G4NCU7"/>
<dbReference type="EMBL" id="JAAJBE010000015">
    <property type="protein sequence ID" value="NGG28441.1"/>
    <property type="molecule type" value="Genomic_DNA"/>
</dbReference>
<dbReference type="RefSeq" id="WP_002887075.1">
    <property type="nucleotide sequence ID" value="NZ_CP177180.1"/>
</dbReference>
<protein>
    <submittedName>
        <fullName evidence="1">Replication initiation protein</fullName>
    </submittedName>
</protein>
<accession>A0A6G4NCU7</accession>
<organism evidence="1">
    <name type="scientific">Streptococcus salivarius</name>
    <dbReference type="NCBI Taxonomy" id="1304"/>
    <lineage>
        <taxon>Bacteria</taxon>
        <taxon>Bacillati</taxon>
        <taxon>Bacillota</taxon>
        <taxon>Bacilli</taxon>
        <taxon>Lactobacillales</taxon>
        <taxon>Streptococcaceae</taxon>
        <taxon>Streptococcus</taxon>
    </lineage>
</organism>
<reference evidence="1" key="1">
    <citation type="submission" date="2020-02" db="EMBL/GenBank/DDBJ databases">
        <title>Antibiotic resistance/susceptibility profiles of lactic acid-producing cocci isolated from the human vagina, and analysis of the genetic basis of atypical resistances.</title>
        <authorList>
            <person name="Sirichoat A."/>
            <person name="Florez A.B."/>
            <person name="Vazquez L."/>
            <person name="Buppasiri P."/>
            <person name="Panya M."/>
            <person name="Lulitanond V."/>
            <person name="Mayo B."/>
        </authorList>
    </citation>
    <scope>NUCLEOTIDE SEQUENCE</scope>
    <source>
        <strain evidence="1">VA08-2AN</strain>
    </source>
</reference>
<comment type="caution">
    <text evidence="1">The sequence shown here is derived from an EMBL/GenBank/DDBJ whole genome shotgun (WGS) entry which is preliminary data.</text>
</comment>